<dbReference type="Pfam" id="PF03583">
    <property type="entry name" value="LIP"/>
    <property type="match status" value="1"/>
</dbReference>
<evidence type="ECO:0000256" key="1">
    <source>
        <dbReference type="ARBA" id="ARBA00022801"/>
    </source>
</evidence>
<reference evidence="3" key="1">
    <citation type="submission" date="2017-12" db="EMBL/GenBank/DDBJ databases">
        <authorList>
            <consortium name="DOE Joint Genome Institute"/>
            <person name="Mondo S.J."/>
            <person name="Kjaerbolling I."/>
            <person name="Vesth T.C."/>
            <person name="Frisvad J.C."/>
            <person name="Nybo J.L."/>
            <person name="Theobald S."/>
            <person name="Kuo A."/>
            <person name="Bowyer P."/>
            <person name="Matsuda Y."/>
            <person name="Lyhne E.K."/>
            <person name="Kogle M.E."/>
            <person name="Clum A."/>
            <person name="Lipzen A."/>
            <person name="Salamov A."/>
            <person name="Ngan C.Y."/>
            <person name="Daum C."/>
            <person name="Chiniquy J."/>
            <person name="Barry K."/>
            <person name="LaButti K."/>
            <person name="Haridas S."/>
            <person name="Simmons B.A."/>
            <person name="Magnuson J.K."/>
            <person name="Mortensen U.H."/>
            <person name="Larsen T.O."/>
            <person name="Grigoriev I.V."/>
            <person name="Baker S.E."/>
            <person name="Andersen M.R."/>
            <person name="Nordberg H.P."/>
            <person name="Cantor M.N."/>
            <person name="Hua S.X."/>
        </authorList>
    </citation>
    <scope>NUCLEOTIDE SEQUENCE [LARGE SCALE GENOMIC DNA]</scope>
    <source>
        <strain evidence="3">IBT 19404</strain>
    </source>
</reference>
<keyword evidence="3" id="KW-1185">Reference proteome</keyword>
<dbReference type="Gene3D" id="1.10.260.130">
    <property type="match status" value="1"/>
</dbReference>
<name>A0A2J5HV49_9EURO</name>
<dbReference type="PANTHER" id="PTHR34853:SF5">
    <property type="entry name" value="LIP-DOMAIN-CONTAINING PROTEIN-RELATED"/>
    <property type="match status" value="1"/>
</dbReference>
<evidence type="ECO:0000313" key="2">
    <source>
        <dbReference type="EMBL" id="PLN81272.1"/>
    </source>
</evidence>
<accession>A0A2J5HV49</accession>
<dbReference type="GO" id="GO:0016042">
    <property type="term" value="P:lipid catabolic process"/>
    <property type="evidence" value="ECO:0007669"/>
    <property type="project" value="InterPro"/>
</dbReference>
<dbReference type="OrthoDB" id="2373480at2759"/>
<keyword evidence="1" id="KW-0378">Hydrolase</keyword>
<organism evidence="2 3">
    <name type="scientific">Aspergillus taichungensis</name>
    <dbReference type="NCBI Taxonomy" id="482145"/>
    <lineage>
        <taxon>Eukaryota</taxon>
        <taxon>Fungi</taxon>
        <taxon>Dikarya</taxon>
        <taxon>Ascomycota</taxon>
        <taxon>Pezizomycotina</taxon>
        <taxon>Eurotiomycetes</taxon>
        <taxon>Eurotiomycetidae</taxon>
        <taxon>Eurotiales</taxon>
        <taxon>Aspergillaceae</taxon>
        <taxon>Aspergillus</taxon>
        <taxon>Aspergillus subgen. Circumdati</taxon>
    </lineage>
</organism>
<dbReference type="InterPro" id="IPR005152">
    <property type="entry name" value="Lipase_secreted"/>
</dbReference>
<evidence type="ECO:0000313" key="3">
    <source>
        <dbReference type="Proteomes" id="UP000235023"/>
    </source>
</evidence>
<dbReference type="Proteomes" id="UP000235023">
    <property type="component" value="Unassembled WGS sequence"/>
</dbReference>
<dbReference type="EMBL" id="KZ559538">
    <property type="protein sequence ID" value="PLN81272.1"/>
    <property type="molecule type" value="Genomic_DNA"/>
</dbReference>
<dbReference type="GO" id="GO:0004806">
    <property type="term" value="F:triacylglycerol lipase activity"/>
    <property type="evidence" value="ECO:0007669"/>
    <property type="project" value="InterPro"/>
</dbReference>
<gene>
    <name evidence="2" type="ORF">BDW42DRAFT_185479</name>
</gene>
<dbReference type="Gene3D" id="3.40.50.1820">
    <property type="entry name" value="alpha/beta hydrolase"/>
    <property type="match status" value="1"/>
</dbReference>
<dbReference type="InterPro" id="IPR029058">
    <property type="entry name" value="AB_hydrolase_fold"/>
</dbReference>
<proteinExistence type="predicted"/>
<dbReference type="PANTHER" id="PTHR34853">
    <property type="match status" value="1"/>
</dbReference>
<sequence length="389" mass="42851">MGSDVIEYDAFQLLYVTSDLNLQKSTSVTTIIVPQGANTSRILSHQLAYDAPDVNCSPSYGIQPGANDAEILTDNHPPVLNIPDYEGSNAAFTVGPQSAFQTLDSLRAAAVSGSITSISEDAEIILFGYSGGGYASEWAVELHHDYAEDVNIIGAALGGLPTNILTTYRNMIGLFSPLNVWAMLGMMNAFPDMNKWMQEDLDPGRLKQFLGPRQRCSEPEDPADPILPDDDINSWFEHGDYFLTKFASEITDIGVMGRHISAETAPNYPLYIFRGGLDRLTSPHSDTVALKEKFCSVGTSVTFVLWPLQLHVPASEVGSPWAMKWVRKVFNREEIRNDCGLPDAVVADGLDAKERSGVYSLGCLFNTSKWKPEETGNKFKWHQISKVQF</sequence>
<dbReference type="SUPFAM" id="SSF53474">
    <property type="entry name" value="alpha/beta-Hydrolases"/>
    <property type="match status" value="1"/>
</dbReference>
<dbReference type="AlphaFoldDB" id="A0A2J5HV49"/>
<protein>
    <submittedName>
        <fullName evidence="2">Secretory lipase-domain-containing protein</fullName>
    </submittedName>
</protein>